<keyword evidence="1" id="KW-0472">Membrane</keyword>
<keyword evidence="1" id="KW-1133">Transmembrane helix</keyword>
<proteinExistence type="predicted"/>
<dbReference type="KEGG" id="plue:EWM63_11770"/>
<reference evidence="2 3" key="1">
    <citation type="submission" date="2019-02" db="EMBL/GenBank/DDBJ databases">
        <title>Draft Genome Sequences of Six Type Strains of the Genus Massilia.</title>
        <authorList>
            <person name="Miess H."/>
            <person name="Frediansyhah A."/>
            <person name="Gross H."/>
        </authorList>
    </citation>
    <scope>NUCLEOTIDE SEQUENCE [LARGE SCALE GENOMIC DNA]</scope>
    <source>
        <strain evidence="2 3">DSM 17473</strain>
    </source>
</reference>
<evidence type="ECO:0000313" key="3">
    <source>
        <dbReference type="Proteomes" id="UP000290637"/>
    </source>
</evidence>
<accession>A0A4P6KX66</accession>
<sequence>MNRRPCRERGTAAIEMVFVLLTSILLLGIIVLVGRLTWHATSLVKSVADTTRIVATLPRTTLVGGTTHMKALTERHVRVVTESAGLDLQPGDGIDARCGGTSCTDFAFTFVTVNASIRFYDTIFGTNLFDVRVNYNIQPEYNMAFIYRQTYARPPAPPAN</sequence>
<dbReference type="AlphaFoldDB" id="A0A4P6KX66"/>
<dbReference type="EMBL" id="CP035913">
    <property type="protein sequence ID" value="QBE63566.1"/>
    <property type="molecule type" value="Genomic_DNA"/>
</dbReference>
<evidence type="ECO:0000313" key="2">
    <source>
        <dbReference type="EMBL" id="QBE63566.1"/>
    </source>
</evidence>
<protein>
    <recommendedName>
        <fullName evidence="4">Pilus assembly protein</fullName>
    </recommendedName>
</protein>
<evidence type="ECO:0008006" key="4">
    <source>
        <dbReference type="Google" id="ProtNLM"/>
    </source>
</evidence>
<dbReference type="OrthoDB" id="8759627at2"/>
<gene>
    <name evidence="2" type="ORF">EWM63_11770</name>
</gene>
<feature type="transmembrane region" description="Helical" evidence="1">
    <location>
        <begin position="12"/>
        <end position="38"/>
    </location>
</feature>
<keyword evidence="3" id="KW-1185">Reference proteome</keyword>
<name>A0A4P6KX66_9BURK</name>
<evidence type="ECO:0000256" key="1">
    <source>
        <dbReference type="SAM" id="Phobius"/>
    </source>
</evidence>
<dbReference type="Proteomes" id="UP000290637">
    <property type="component" value="Chromosome"/>
</dbReference>
<keyword evidence="1" id="KW-0812">Transmembrane</keyword>
<organism evidence="2 3">
    <name type="scientific">Pseudoduganella lutea</name>
    <dbReference type="NCBI Taxonomy" id="321985"/>
    <lineage>
        <taxon>Bacteria</taxon>
        <taxon>Pseudomonadati</taxon>
        <taxon>Pseudomonadota</taxon>
        <taxon>Betaproteobacteria</taxon>
        <taxon>Burkholderiales</taxon>
        <taxon>Oxalobacteraceae</taxon>
        <taxon>Telluria group</taxon>
        <taxon>Pseudoduganella</taxon>
    </lineage>
</organism>
<dbReference type="RefSeq" id="WP_130186687.1">
    <property type="nucleotide sequence ID" value="NZ_CP035913.1"/>
</dbReference>